<name>A0A1I7XBQ2_HETBA</name>
<dbReference type="Proteomes" id="UP000095283">
    <property type="component" value="Unplaced"/>
</dbReference>
<reference evidence="3" key="1">
    <citation type="submission" date="2016-11" db="UniProtKB">
        <authorList>
            <consortium name="WormBaseParasite"/>
        </authorList>
    </citation>
    <scope>IDENTIFICATION</scope>
</reference>
<sequence>MSESNSKDTNVRQRRSEKEMRPTSDESDMDAIIQDEESESNAQSTTKEKELLVIGVVTVFPC</sequence>
<keyword evidence="2" id="KW-1185">Reference proteome</keyword>
<dbReference type="AlphaFoldDB" id="A0A1I7XBQ2"/>
<proteinExistence type="predicted"/>
<dbReference type="WBParaSite" id="Hba_15060">
    <property type="protein sequence ID" value="Hba_15060"/>
    <property type="gene ID" value="Hba_15060"/>
</dbReference>
<feature type="compositionally biased region" description="Acidic residues" evidence="1">
    <location>
        <begin position="25"/>
        <end position="39"/>
    </location>
</feature>
<feature type="region of interest" description="Disordered" evidence="1">
    <location>
        <begin position="1"/>
        <end position="48"/>
    </location>
</feature>
<organism evidence="2 3">
    <name type="scientific">Heterorhabditis bacteriophora</name>
    <name type="common">Entomopathogenic nematode worm</name>
    <dbReference type="NCBI Taxonomy" id="37862"/>
    <lineage>
        <taxon>Eukaryota</taxon>
        <taxon>Metazoa</taxon>
        <taxon>Ecdysozoa</taxon>
        <taxon>Nematoda</taxon>
        <taxon>Chromadorea</taxon>
        <taxon>Rhabditida</taxon>
        <taxon>Rhabditina</taxon>
        <taxon>Rhabditomorpha</taxon>
        <taxon>Strongyloidea</taxon>
        <taxon>Heterorhabditidae</taxon>
        <taxon>Heterorhabditis</taxon>
    </lineage>
</organism>
<evidence type="ECO:0000256" key="1">
    <source>
        <dbReference type="SAM" id="MobiDB-lite"/>
    </source>
</evidence>
<accession>A0A1I7XBQ2</accession>
<feature type="compositionally biased region" description="Basic and acidic residues" evidence="1">
    <location>
        <begin position="1"/>
        <end position="24"/>
    </location>
</feature>
<evidence type="ECO:0000313" key="3">
    <source>
        <dbReference type="WBParaSite" id="Hba_15060"/>
    </source>
</evidence>
<evidence type="ECO:0000313" key="2">
    <source>
        <dbReference type="Proteomes" id="UP000095283"/>
    </source>
</evidence>
<protein>
    <submittedName>
        <fullName evidence="3">Uncharacterized protein</fullName>
    </submittedName>
</protein>